<dbReference type="EMBL" id="LKET01000039">
    <property type="protein sequence ID" value="KPU43386.1"/>
    <property type="molecule type" value="Genomic_DNA"/>
</dbReference>
<dbReference type="AlphaFoldDB" id="A0A0P8W5Y0"/>
<keyword evidence="10" id="KW-1185">Reference proteome</keyword>
<gene>
    <name evidence="9" type="primary">yfhA</name>
    <name evidence="9" type="ORF">OXPF_28270</name>
</gene>
<feature type="transmembrane region" description="Helical" evidence="8">
    <location>
        <begin position="71"/>
        <end position="91"/>
    </location>
</feature>
<evidence type="ECO:0000256" key="1">
    <source>
        <dbReference type="ARBA" id="ARBA00004651"/>
    </source>
</evidence>
<feature type="transmembrane region" description="Helical" evidence="8">
    <location>
        <begin position="128"/>
        <end position="147"/>
    </location>
</feature>
<dbReference type="SUPFAM" id="SSF81345">
    <property type="entry name" value="ABC transporter involved in vitamin B12 uptake, BtuC"/>
    <property type="match status" value="1"/>
</dbReference>
<keyword evidence="4" id="KW-1003">Cell membrane</keyword>
<protein>
    <submittedName>
        <fullName evidence="9">Putative siderophore transport system permease protein YfhA</fullName>
    </submittedName>
</protein>
<evidence type="ECO:0000256" key="8">
    <source>
        <dbReference type="SAM" id="Phobius"/>
    </source>
</evidence>
<dbReference type="GO" id="GO:0005886">
    <property type="term" value="C:plasma membrane"/>
    <property type="evidence" value="ECO:0007669"/>
    <property type="project" value="UniProtKB-SubCell"/>
</dbReference>
<comment type="similarity">
    <text evidence="2">Belongs to the binding-protein-dependent transport system permease family. FecCD subfamily.</text>
</comment>
<dbReference type="RefSeq" id="WP_054875835.1">
    <property type="nucleotide sequence ID" value="NZ_LKET01000039.1"/>
</dbReference>
<sequence>MTVQLTDSLKKIRERTVFRVTVLISLIIILILSLFISTALGAYKITVGEVLRTIFVEREGLSRQIIWTIRFPRTLVAGLVGVCLSLSGVILQGIMRNPLASPSIIGVSSGAGITGIFILILFPEFIYLVPPVSFIGALSTTLLIYALAWKDGINPMRMVLAGVAVSAFLGAGINALLIFFPDRVQGVVDFMVGSLAAKTWKHFRMLWPYTFLGTALLMLLSKQLNTLLLGDEIAIGLGIHVERVRMIFIAISSLLAASAVSVVGLLGFVGLIVPHMARLLIGSDYRYLIPASALLGAITLIFCDTVARLVLSPMEIPVGIIMAMLGAPFFLYLLRGGLKKNA</sequence>
<comment type="caution">
    <text evidence="9">The sequence shown here is derived from an EMBL/GenBank/DDBJ whole genome shotgun (WGS) entry which is preliminary data.</text>
</comment>
<proteinExistence type="inferred from homology"/>
<dbReference type="STRING" id="36849.OXPF_28270"/>
<keyword evidence="5 8" id="KW-0812">Transmembrane</keyword>
<feature type="transmembrane region" description="Helical" evidence="8">
    <location>
        <begin position="316"/>
        <end position="334"/>
    </location>
</feature>
<dbReference type="CDD" id="cd06550">
    <property type="entry name" value="TM_ABC_iron-siderophores_like"/>
    <property type="match status" value="1"/>
</dbReference>
<name>A0A0P8W5Y0_9CLOT</name>
<evidence type="ECO:0000256" key="7">
    <source>
        <dbReference type="ARBA" id="ARBA00023136"/>
    </source>
</evidence>
<dbReference type="InterPro" id="IPR037294">
    <property type="entry name" value="ABC_BtuC-like"/>
</dbReference>
<evidence type="ECO:0000256" key="5">
    <source>
        <dbReference type="ARBA" id="ARBA00022692"/>
    </source>
</evidence>
<feature type="transmembrane region" description="Helical" evidence="8">
    <location>
        <begin position="159"/>
        <end position="180"/>
    </location>
</feature>
<dbReference type="PATRIC" id="fig|36849.3.peg.2989"/>
<feature type="transmembrane region" description="Helical" evidence="8">
    <location>
        <begin position="103"/>
        <end position="122"/>
    </location>
</feature>
<keyword evidence="7 8" id="KW-0472">Membrane</keyword>
<dbReference type="Proteomes" id="UP000050326">
    <property type="component" value="Unassembled WGS sequence"/>
</dbReference>
<feature type="transmembrane region" description="Helical" evidence="8">
    <location>
        <begin position="20"/>
        <end position="43"/>
    </location>
</feature>
<reference evidence="9 10" key="1">
    <citation type="submission" date="2015-09" db="EMBL/GenBank/DDBJ databases">
        <title>Genome sequence of Oxobacter pfennigii DSM 3222.</title>
        <authorList>
            <person name="Poehlein A."/>
            <person name="Bengelsdorf F.R."/>
            <person name="Schiel-Bengelsdorf B."/>
            <person name="Duerre P."/>
            <person name="Daniel R."/>
        </authorList>
    </citation>
    <scope>NUCLEOTIDE SEQUENCE [LARGE SCALE GENOMIC DNA]</scope>
    <source>
        <strain evidence="9 10">DSM 3222</strain>
    </source>
</reference>
<feature type="transmembrane region" description="Helical" evidence="8">
    <location>
        <begin position="285"/>
        <end position="310"/>
    </location>
</feature>
<evidence type="ECO:0000256" key="4">
    <source>
        <dbReference type="ARBA" id="ARBA00022475"/>
    </source>
</evidence>
<keyword evidence="3" id="KW-0813">Transport</keyword>
<evidence type="ECO:0000313" key="10">
    <source>
        <dbReference type="Proteomes" id="UP000050326"/>
    </source>
</evidence>
<dbReference type="GO" id="GO:0022857">
    <property type="term" value="F:transmembrane transporter activity"/>
    <property type="evidence" value="ECO:0007669"/>
    <property type="project" value="InterPro"/>
</dbReference>
<organism evidence="9 10">
    <name type="scientific">Oxobacter pfennigii</name>
    <dbReference type="NCBI Taxonomy" id="36849"/>
    <lineage>
        <taxon>Bacteria</taxon>
        <taxon>Bacillati</taxon>
        <taxon>Bacillota</taxon>
        <taxon>Clostridia</taxon>
        <taxon>Eubacteriales</taxon>
        <taxon>Clostridiaceae</taxon>
        <taxon>Oxobacter</taxon>
    </lineage>
</organism>
<dbReference type="Pfam" id="PF01032">
    <property type="entry name" value="FecCD"/>
    <property type="match status" value="1"/>
</dbReference>
<keyword evidence="6 8" id="KW-1133">Transmembrane helix</keyword>
<comment type="subcellular location">
    <subcellularLocation>
        <location evidence="1">Cell membrane</location>
        <topology evidence="1">Multi-pass membrane protein</topology>
    </subcellularLocation>
</comment>
<evidence type="ECO:0000313" key="9">
    <source>
        <dbReference type="EMBL" id="KPU43386.1"/>
    </source>
</evidence>
<evidence type="ECO:0000256" key="2">
    <source>
        <dbReference type="ARBA" id="ARBA00007935"/>
    </source>
</evidence>
<dbReference type="PANTHER" id="PTHR30472:SF68">
    <property type="entry name" value="FERRICHROME TRANSPORT SYSTEM PERMEASE PROTEIN FHUB"/>
    <property type="match status" value="1"/>
</dbReference>
<feature type="transmembrane region" description="Helical" evidence="8">
    <location>
        <begin position="247"/>
        <end position="273"/>
    </location>
</feature>
<feature type="transmembrane region" description="Helical" evidence="8">
    <location>
        <begin position="200"/>
        <end position="219"/>
    </location>
</feature>
<dbReference type="GO" id="GO:0033214">
    <property type="term" value="P:siderophore-iron import into cell"/>
    <property type="evidence" value="ECO:0007669"/>
    <property type="project" value="TreeGrafter"/>
</dbReference>
<evidence type="ECO:0000256" key="3">
    <source>
        <dbReference type="ARBA" id="ARBA00022448"/>
    </source>
</evidence>
<dbReference type="PANTHER" id="PTHR30472">
    <property type="entry name" value="FERRIC ENTEROBACTIN TRANSPORT SYSTEM PERMEASE PROTEIN"/>
    <property type="match status" value="1"/>
</dbReference>
<dbReference type="FunFam" id="1.10.3470.10:FF:000001">
    <property type="entry name" value="Vitamin B12 ABC transporter permease BtuC"/>
    <property type="match status" value="1"/>
</dbReference>
<accession>A0A0P8W5Y0</accession>
<dbReference type="Gene3D" id="1.10.3470.10">
    <property type="entry name" value="ABC transporter involved in vitamin B12 uptake, BtuC"/>
    <property type="match status" value="1"/>
</dbReference>
<evidence type="ECO:0000256" key="6">
    <source>
        <dbReference type="ARBA" id="ARBA00022989"/>
    </source>
</evidence>
<dbReference type="OrthoDB" id="9792889at2"/>
<dbReference type="InterPro" id="IPR000522">
    <property type="entry name" value="ABC_transptr_permease_BtuC"/>
</dbReference>